<protein>
    <submittedName>
        <fullName evidence="1">Uncharacterized protein</fullName>
    </submittedName>
</protein>
<name>A0A382I1C1_9ZZZZ</name>
<dbReference type="EMBL" id="UINC01064209">
    <property type="protein sequence ID" value="SVB92663.1"/>
    <property type="molecule type" value="Genomic_DNA"/>
</dbReference>
<proteinExistence type="predicted"/>
<dbReference type="AlphaFoldDB" id="A0A382I1C1"/>
<organism evidence="1">
    <name type="scientific">marine metagenome</name>
    <dbReference type="NCBI Taxonomy" id="408172"/>
    <lineage>
        <taxon>unclassified sequences</taxon>
        <taxon>metagenomes</taxon>
        <taxon>ecological metagenomes</taxon>
    </lineage>
</organism>
<sequence>KTRIDDPSDFLFSGQGSKDLYKELGYYNEKGNWIKGRMKQNETLKILQVLRSRMLEELRGEKAKLNSGNKRRIFGKLQKSILKMFEAEEHTINMKVNPETGEFTATQPERQLLKALAVSRMLNDKFNKGEISKILGSNRDGSFKTDEALTLKELIGKNIDGEQRGVTLEKVFIAIEREKRIAANFALTRTAGEVDPDPLSITPVTIAVKNYIKHLFFNEFVFEGEIARKSAIKWITDNREVLKQIPGLKKEFDEVIKTGNTASLRESQYKKARELIYSPERSIAIYLSEYDPIALFNREGQFTNLTEKQFINQINKTLKKASKDRSGGATKGVQQSVFDWVLQNSKLIGTEGSKNISATQQDIFSGFKMGRILSDPKNEYIFSKILTPVQRERLDLIYRSAKEIDAIRHTEGLPDGKIMSDTVGWLLQSLGKIGGADIGRRISKFMGGGTIQTPGV</sequence>
<reference evidence="1" key="1">
    <citation type="submission" date="2018-05" db="EMBL/GenBank/DDBJ databases">
        <authorList>
            <person name="Lanie J.A."/>
            <person name="Ng W.-L."/>
            <person name="Kazmierczak K.M."/>
            <person name="Andrzejewski T.M."/>
            <person name="Davidsen T.M."/>
            <person name="Wayne K.J."/>
            <person name="Tettelin H."/>
            <person name="Glass J.I."/>
            <person name="Rusch D."/>
            <person name="Podicherti R."/>
            <person name="Tsui H.-C.T."/>
            <person name="Winkler M.E."/>
        </authorList>
    </citation>
    <scope>NUCLEOTIDE SEQUENCE</scope>
</reference>
<feature type="non-terminal residue" evidence="1">
    <location>
        <position position="456"/>
    </location>
</feature>
<accession>A0A382I1C1</accession>
<evidence type="ECO:0000313" key="1">
    <source>
        <dbReference type="EMBL" id="SVB92663.1"/>
    </source>
</evidence>
<gene>
    <name evidence="1" type="ORF">METZ01_LOCUS245517</name>
</gene>
<feature type="non-terminal residue" evidence="1">
    <location>
        <position position="1"/>
    </location>
</feature>